<dbReference type="AlphaFoldDB" id="A0A2A2GNX0"/>
<organism evidence="1 2">
    <name type="scientific">Paracoccus salipaludis</name>
    <dbReference type="NCBI Taxonomy" id="2032623"/>
    <lineage>
        <taxon>Bacteria</taxon>
        <taxon>Pseudomonadati</taxon>
        <taxon>Pseudomonadota</taxon>
        <taxon>Alphaproteobacteria</taxon>
        <taxon>Rhodobacterales</taxon>
        <taxon>Paracoccaceae</taxon>
        <taxon>Paracoccus</taxon>
    </lineage>
</organism>
<dbReference type="EMBL" id="NSJZ01000001">
    <property type="protein sequence ID" value="PAU99078.1"/>
    <property type="molecule type" value="Genomic_DNA"/>
</dbReference>
<gene>
    <name evidence="1" type="ORF">CK240_02125</name>
</gene>
<keyword evidence="2" id="KW-1185">Reference proteome</keyword>
<protein>
    <submittedName>
        <fullName evidence="1">Uncharacterized protein</fullName>
    </submittedName>
</protein>
<accession>A0A2A2GNX0</accession>
<dbReference type="Proteomes" id="UP000218023">
    <property type="component" value="Unassembled WGS sequence"/>
</dbReference>
<evidence type="ECO:0000313" key="1">
    <source>
        <dbReference type="EMBL" id="PAU99078.1"/>
    </source>
</evidence>
<sequence length="323" mass="35865">MLIVAQGGGIDRQAAILAASLRRNAPGFRGRLIVAEPQPGGAWSGSDPRMSPRARAALEAFGAEIRPLVARDFGRSYPHGNKIEALALLDPGRPFLFLDSDTLILGKIGALPFDFTRPSASMRREGSWPQPPAYRQTYESIWRSLYDRFGLEMEGSLDLSQPDEHWERFLYFNAGWFFGADGPEFGRRFRDWAVAVRDDPGEALACQSLDPWLDQVVLPLVIHSFGGGRPASGLAGLDGDVTWHYRNLPLLYARGPRRAIDELEAIAALPEIAPLLSGWTAAERLIRAGQGRATIRPMFADYPPHAPERGIRKRLKQAELWLD</sequence>
<dbReference type="OrthoDB" id="7684392at2"/>
<proteinExistence type="predicted"/>
<evidence type="ECO:0000313" key="2">
    <source>
        <dbReference type="Proteomes" id="UP000218023"/>
    </source>
</evidence>
<reference evidence="1 2" key="1">
    <citation type="submission" date="2017-09" db="EMBL/GenBank/DDBJ databases">
        <title>Paracoccus alkalisoli sp. nov., isolated from saline alkaline soil.</title>
        <authorList>
            <person name="Dong X."/>
            <person name="Zhang G."/>
        </authorList>
    </citation>
    <scope>NUCLEOTIDE SEQUENCE [LARGE SCALE GENOMIC DNA]</scope>
    <source>
        <strain evidence="1 2">WN007</strain>
    </source>
</reference>
<name>A0A2A2GNX0_9RHOB</name>
<comment type="caution">
    <text evidence="1">The sequence shown here is derived from an EMBL/GenBank/DDBJ whole genome shotgun (WGS) entry which is preliminary data.</text>
</comment>